<dbReference type="PANTHER" id="PTHR42928:SF5">
    <property type="entry name" value="BLR1237 PROTEIN"/>
    <property type="match status" value="1"/>
</dbReference>
<dbReference type="Pfam" id="PF03401">
    <property type="entry name" value="TctC"/>
    <property type="match status" value="1"/>
</dbReference>
<dbReference type="Gene3D" id="3.40.190.150">
    <property type="entry name" value="Bordetella uptake gene, domain 1"/>
    <property type="match status" value="1"/>
</dbReference>
<accession>A0A4R4DSB7</accession>
<dbReference type="OrthoDB" id="7250331at2"/>
<proteinExistence type="inferred from homology"/>
<comment type="caution">
    <text evidence="3">The sequence shown here is derived from an EMBL/GenBank/DDBJ whole genome shotgun (WGS) entry which is preliminary data.</text>
</comment>
<dbReference type="Gene3D" id="3.40.190.10">
    <property type="entry name" value="Periplasmic binding protein-like II"/>
    <property type="match status" value="1"/>
</dbReference>
<dbReference type="PIRSF" id="PIRSF017082">
    <property type="entry name" value="YflP"/>
    <property type="match status" value="1"/>
</dbReference>
<sequence>MQRRRLLGLAAALAAPAALPGLARAQNGAWPGRGSIRLVAQFPPGGLVDTISRLIAPPLGAALGQTVVVENRAGAGGVIGTDVVAKAPADGYTLLVSHASVHVFSAATLPTLPFDPVADFTHIGMLVEAPNILLVKADSPYRTLADYVAAARTKPVRYGSSGIGSAPHLLGVMLTAEARAPNLDHVPYRGSAPAMQDLMGGSIESMFDPVTTNVAMLKDGTLRCLGISSPQRLPQLPDIPTFAEQGYGRLTSSQWLGLSAPKGLPEPIAAKLTALIPALLQTPVLRQRCEELATLPRNPTPLGADFVAAIKEEIATWSAVAKQFNIVQS</sequence>
<organism evidence="3 4">
    <name type="scientific">Roseicella aquatilis</name>
    <dbReference type="NCBI Taxonomy" id="2527868"/>
    <lineage>
        <taxon>Bacteria</taxon>
        <taxon>Pseudomonadati</taxon>
        <taxon>Pseudomonadota</taxon>
        <taxon>Alphaproteobacteria</taxon>
        <taxon>Acetobacterales</taxon>
        <taxon>Roseomonadaceae</taxon>
        <taxon>Roseicella</taxon>
    </lineage>
</organism>
<dbReference type="SUPFAM" id="SSF53850">
    <property type="entry name" value="Periplasmic binding protein-like II"/>
    <property type="match status" value="1"/>
</dbReference>
<keyword evidence="4" id="KW-1185">Reference proteome</keyword>
<evidence type="ECO:0000256" key="1">
    <source>
        <dbReference type="ARBA" id="ARBA00006987"/>
    </source>
</evidence>
<dbReference type="CDD" id="cd07012">
    <property type="entry name" value="PBP2_Bug_TTT"/>
    <property type="match status" value="1"/>
</dbReference>
<dbReference type="PANTHER" id="PTHR42928">
    <property type="entry name" value="TRICARBOXYLATE-BINDING PROTEIN"/>
    <property type="match status" value="1"/>
</dbReference>
<evidence type="ECO:0000313" key="4">
    <source>
        <dbReference type="Proteomes" id="UP000295023"/>
    </source>
</evidence>
<gene>
    <name evidence="3" type="ORF">EXY23_04780</name>
</gene>
<evidence type="ECO:0000256" key="2">
    <source>
        <dbReference type="SAM" id="SignalP"/>
    </source>
</evidence>
<protein>
    <submittedName>
        <fullName evidence="3">Tripartite tricarboxylate transporter substrate binding protein</fullName>
    </submittedName>
</protein>
<feature type="chain" id="PRO_5021029423" evidence="2">
    <location>
        <begin position="26"/>
        <end position="329"/>
    </location>
</feature>
<dbReference type="EMBL" id="SKBM01000003">
    <property type="protein sequence ID" value="TCZ65489.1"/>
    <property type="molecule type" value="Genomic_DNA"/>
</dbReference>
<dbReference type="InterPro" id="IPR005064">
    <property type="entry name" value="BUG"/>
</dbReference>
<comment type="similarity">
    <text evidence="1">Belongs to the UPF0065 (bug) family.</text>
</comment>
<name>A0A4R4DSB7_9PROT</name>
<dbReference type="InterPro" id="IPR042100">
    <property type="entry name" value="Bug_dom1"/>
</dbReference>
<dbReference type="Proteomes" id="UP000295023">
    <property type="component" value="Unassembled WGS sequence"/>
</dbReference>
<dbReference type="RefSeq" id="WP_132285093.1">
    <property type="nucleotide sequence ID" value="NZ_SKBM01000003.1"/>
</dbReference>
<dbReference type="InterPro" id="IPR006311">
    <property type="entry name" value="TAT_signal"/>
</dbReference>
<feature type="signal peptide" evidence="2">
    <location>
        <begin position="1"/>
        <end position="25"/>
    </location>
</feature>
<reference evidence="3 4" key="1">
    <citation type="submission" date="2019-03" db="EMBL/GenBank/DDBJ databases">
        <title>Paracraurococcus aquatilis NE82 genome sequence.</title>
        <authorList>
            <person name="Zhao Y."/>
            <person name="Du Z."/>
        </authorList>
    </citation>
    <scope>NUCLEOTIDE SEQUENCE [LARGE SCALE GENOMIC DNA]</scope>
    <source>
        <strain evidence="3 4">NE82</strain>
    </source>
</reference>
<dbReference type="AlphaFoldDB" id="A0A4R4DSB7"/>
<keyword evidence="2" id="KW-0732">Signal</keyword>
<dbReference type="PROSITE" id="PS51318">
    <property type="entry name" value="TAT"/>
    <property type="match status" value="1"/>
</dbReference>
<evidence type="ECO:0000313" key="3">
    <source>
        <dbReference type="EMBL" id="TCZ65489.1"/>
    </source>
</evidence>